<dbReference type="STRING" id="1423755.FC40_GL000061"/>
<organism evidence="1 2">
    <name type="scientific">Ligilactobacillus hayakitensis DSM 18933 = JCM 14209</name>
    <dbReference type="NCBI Taxonomy" id="1423755"/>
    <lineage>
        <taxon>Bacteria</taxon>
        <taxon>Bacillati</taxon>
        <taxon>Bacillota</taxon>
        <taxon>Bacilli</taxon>
        <taxon>Lactobacillales</taxon>
        <taxon>Lactobacillaceae</taxon>
        <taxon>Ligilactobacillus</taxon>
    </lineage>
</organism>
<keyword evidence="2" id="KW-1185">Reference proteome</keyword>
<dbReference type="EMBL" id="AZGD01000004">
    <property type="protein sequence ID" value="KRM20382.1"/>
    <property type="molecule type" value="Genomic_DNA"/>
</dbReference>
<dbReference type="eggNOG" id="COG1475">
    <property type="taxonomic scope" value="Bacteria"/>
</dbReference>
<comment type="caution">
    <text evidence="1">The sequence shown here is derived from an EMBL/GenBank/DDBJ whole genome shotgun (WGS) entry which is preliminary data.</text>
</comment>
<evidence type="ECO:0000313" key="1">
    <source>
        <dbReference type="EMBL" id="KRM20382.1"/>
    </source>
</evidence>
<accession>A0A0R1WRJ6</accession>
<evidence type="ECO:0000313" key="2">
    <source>
        <dbReference type="Proteomes" id="UP000051054"/>
    </source>
</evidence>
<dbReference type="PATRIC" id="fig|1423755.3.peg.68"/>
<name>A0A0R1WRJ6_9LACO</name>
<dbReference type="AlphaFoldDB" id="A0A0R1WRJ6"/>
<dbReference type="RefSeq" id="WP_025022737.1">
    <property type="nucleotide sequence ID" value="NZ_AZGD01000004.1"/>
</dbReference>
<protein>
    <submittedName>
        <fullName evidence="1">Uncharacterized protein</fullName>
    </submittedName>
</protein>
<sequence>MISLIKLAKEGRIEKTGAKPKLPIKVDGVSSETLEVYRIPLEYLYYNDKNGRISTGIAEYENQITPTPDLVDPNYNNLVAKIIENMNPAALKRTQKSIADSGQQVYGWVLDDGRVIDGNRRFTALRNIHSKTGQTVYFEAVVLPFSYNNDTERVKIKQLELAIQMGVEEREGYDPVDLALDIYQTTAGEKPIMTLADYANISHMTKVKLEDYRNGAIYMKKFLEFIGAPKTSYSIIKDSKTWALFQTMGKILNVEFGDDPESQVRKNETMESFFGIILHQMHVGVIGNTARSQVRDFGKYVVKAGDSTEFNERIQDDVEDLAESIQEARVVDYADLSKELTNQNEIIAEFGDIYNSYMIAAKNGESVEKFIKSIRDGVKVFQDLNADNGLSGSLRYNEVSQQQLKELQKYMRDLNIVSKELFEKYGREVQQASNN</sequence>
<dbReference type="OrthoDB" id="5194822at2"/>
<reference evidence="1 2" key="1">
    <citation type="journal article" date="2015" name="Genome Announc.">
        <title>Expanding the biotechnology potential of lactobacilli through comparative genomics of 213 strains and associated genera.</title>
        <authorList>
            <person name="Sun Z."/>
            <person name="Harris H.M."/>
            <person name="McCann A."/>
            <person name="Guo C."/>
            <person name="Argimon S."/>
            <person name="Zhang W."/>
            <person name="Yang X."/>
            <person name="Jeffery I.B."/>
            <person name="Cooney J.C."/>
            <person name="Kagawa T.F."/>
            <person name="Liu W."/>
            <person name="Song Y."/>
            <person name="Salvetti E."/>
            <person name="Wrobel A."/>
            <person name="Rasinkangas P."/>
            <person name="Parkhill J."/>
            <person name="Rea M.C."/>
            <person name="O'Sullivan O."/>
            <person name="Ritari J."/>
            <person name="Douillard F.P."/>
            <person name="Paul Ross R."/>
            <person name="Yang R."/>
            <person name="Briner A.E."/>
            <person name="Felis G.E."/>
            <person name="de Vos W.M."/>
            <person name="Barrangou R."/>
            <person name="Klaenhammer T.R."/>
            <person name="Caufield P.W."/>
            <person name="Cui Y."/>
            <person name="Zhang H."/>
            <person name="O'Toole P.W."/>
        </authorList>
    </citation>
    <scope>NUCLEOTIDE SEQUENCE [LARGE SCALE GENOMIC DNA]</scope>
    <source>
        <strain evidence="1 2">DSM 18933</strain>
    </source>
</reference>
<proteinExistence type="predicted"/>
<gene>
    <name evidence="1" type="ORF">FC40_GL000061</name>
</gene>
<dbReference type="Proteomes" id="UP000051054">
    <property type="component" value="Unassembled WGS sequence"/>
</dbReference>